<keyword evidence="1" id="KW-0472">Membrane</keyword>
<proteinExistence type="predicted"/>
<organism evidence="2 3">
    <name type="scientific">Arthrobacter cryoconiti</name>
    <dbReference type="NCBI Taxonomy" id="748907"/>
    <lineage>
        <taxon>Bacteria</taxon>
        <taxon>Bacillati</taxon>
        <taxon>Actinomycetota</taxon>
        <taxon>Actinomycetes</taxon>
        <taxon>Micrococcales</taxon>
        <taxon>Micrococcaceae</taxon>
        <taxon>Arthrobacter</taxon>
    </lineage>
</organism>
<feature type="transmembrane region" description="Helical" evidence="1">
    <location>
        <begin position="20"/>
        <end position="39"/>
    </location>
</feature>
<name>A0ABV8R3Y2_9MICC</name>
<reference evidence="3" key="1">
    <citation type="journal article" date="2019" name="Int. J. Syst. Evol. Microbiol.">
        <title>The Global Catalogue of Microorganisms (GCM) 10K type strain sequencing project: providing services to taxonomists for standard genome sequencing and annotation.</title>
        <authorList>
            <consortium name="The Broad Institute Genomics Platform"/>
            <consortium name="The Broad Institute Genome Sequencing Center for Infectious Disease"/>
            <person name="Wu L."/>
            <person name="Ma J."/>
        </authorList>
    </citation>
    <scope>NUCLEOTIDE SEQUENCE [LARGE SCALE GENOMIC DNA]</scope>
    <source>
        <strain evidence="3">CGMCC 1.10698</strain>
    </source>
</reference>
<gene>
    <name evidence="2" type="ORF">ACFOW9_15805</name>
</gene>
<protein>
    <submittedName>
        <fullName evidence="2">Uncharacterized protein</fullName>
    </submittedName>
</protein>
<keyword evidence="1" id="KW-0812">Transmembrane</keyword>
<keyword evidence="1" id="KW-1133">Transmembrane helix</keyword>
<dbReference type="RefSeq" id="WP_230065717.1">
    <property type="nucleotide sequence ID" value="NZ_BAABLL010000010.1"/>
</dbReference>
<evidence type="ECO:0000313" key="2">
    <source>
        <dbReference type="EMBL" id="MFC4267075.1"/>
    </source>
</evidence>
<accession>A0ABV8R3Y2</accession>
<sequence length="117" mass="12602">MIASGLKPATFAAETGWLPFVSLAIVVALAVLIGGWVWFSRRRSASAALSSKELSAMEDGELLNALENLLMFEEKFTKTGDARPSPEVPFNDSGLADQTALTIALLRTEVMRRGLSC</sequence>
<comment type="caution">
    <text evidence="2">The sequence shown here is derived from an EMBL/GenBank/DDBJ whole genome shotgun (WGS) entry which is preliminary data.</text>
</comment>
<evidence type="ECO:0000256" key="1">
    <source>
        <dbReference type="SAM" id="Phobius"/>
    </source>
</evidence>
<dbReference type="Proteomes" id="UP001595773">
    <property type="component" value="Unassembled WGS sequence"/>
</dbReference>
<dbReference type="EMBL" id="JBHSCQ010000022">
    <property type="protein sequence ID" value="MFC4267075.1"/>
    <property type="molecule type" value="Genomic_DNA"/>
</dbReference>
<evidence type="ECO:0000313" key="3">
    <source>
        <dbReference type="Proteomes" id="UP001595773"/>
    </source>
</evidence>
<keyword evidence="3" id="KW-1185">Reference proteome</keyword>